<feature type="compositionally biased region" description="Low complexity" evidence="1">
    <location>
        <begin position="90"/>
        <end position="107"/>
    </location>
</feature>
<keyword evidence="2" id="KW-1133">Transmembrane helix</keyword>
<keyword evidence="2" id="KW-0472">Membrane</keyword>
<feature type="compositionally biased region" description="Acidic residues" evidence="1">
    <location>
        <begin position="118"/>
        <end position="131"/>
    </location>
</feature>
<accession>A0ABX8EPA6</accession>
<feature type="region of interest" description="Disordered" evidence="1">
    <location>
        <begin position="18"/>
        <end position="39"/>
    </location>
</feature>
<evidence type="ECO:0000256" key="2">
    <source>
        <dbReference type="SAM" id="Phobius"/>
    </source>
</evidence>
<evidence type="ECO:0008006" key="5">
    <source>
        <dbReference type="Google" id="ProtNLM"/>
    </source>
</evidence>
<feature type="transmembrane region" description="Helical" evidence="2">
    <location>
        <begin position="65"/>
        <end position="87"/>
    </location>
</feature>
<name>A0ABX8EPA6_9ACTN</name>
<feature type="region of interest" description="Disordered" evidence="1">
    <location>
        <begin position="88"/>
        <end position="144"/>
    </location>
</feature>
<reference evidence="3 4" key="1">
    <citation type="submission" date="2021-05" db="EMBL/GenBank/DDBJ databases">
        <title>Complete genome of Nocardioides aquaticus KCTC 9944T isolated from meromictic and hypersaline Ekho Lake, Antarctica.</title>
        <authorList>
            <person name="Hwang K."/>
            <person name="Kim K.M."/>
            <person name="Choe H."/>
        </authorList>
    </citation>
    <scope>NUCLEOTIDE SEQUENCE [LARGE SCALE GENOMIC DNA]</scope>
    <source>
        <strain evidence="3 4">KCTC 9944</strain>
    </source>
</reference>
<dbReference type="RefSeq" id="WP_214057324.1">
    <property type="nucleotide sequence ID" value="NZ_BAAAHS010000049.1"/>
</dbReference>
<feature type="region of interest" description="Disordered" evidence="1">
    <location>
        <begin position="178"/>
        <end position="203"/>
    </location>
</feature>
<protein>
    <recommendedName>
        <fullName evidence="5">DUF1707 domain-containing protein</fullName>
    </recommendedName>
</protein>
<organism evidence="3 4">
    <name type="scientific">Nocardioides aquaticus</name>
    <dbReference type="NCBI Taxonomy" id="160826"/>
    <lineage>
        <taxon>Bacteria</taxon>
        <taxon>Bacillati</taxon>
        <taxon>Actinomycetota</taxon>
        <taxon>Actinomycetes</taxon>
        <taxon>Propionibacteriales</taxon>
        <taxon>Nocardioidaceae</taxon>
        <taxon>Nocardioides</taxon>
    </lineage>
</organism>
<proteinExistence type="predicted"/>
<gene>
    <name evidence="3" type="ORF">ENKNEFLB_04476</name>
</gene>
<evidence type="ECO:0000256" key="1">
    <source>
        <dbReference type="SAM" id="MobiDB-lite"/>
    </source>
</evidence>
<evidence type="ECO:0000313" key="3">
    <source>
        <dbReference type="EMBL" id="QVT82057.1"/>
    </source>
</evidence>
<dbReference type="Proteomes" id="UP000679307">
    <property type="component" value="Chromosome"/>
</dbReference>
<dbReference type="EMBL" id="CP075371">
    <property type="protein sequence ID" value="QVT82057.1"/>
    <property type="molecule type" value="Genomic_DNA"/>
</dbReference>
<sequence>MPDRDPTPREEAALRRLLRDARHDGPVPPEVAARTEETLASLGAGQATTAPAVHGGADHHRRRRVATALLVAAVSVVVVGIGTGQVLRPASDQASGGAASESAGSAARDTPPDRAGSEDEAAQESTDELDTLSEPSGEPDGAGRRDVAVERLALVDDPPAVRETRFARDVRRVRALQQVERGERSSPEAQDGAGLPARDPAPGFTCAQADFGPGRPVAVRYEEAPAVLVLRPATRATQVADLVECRSGDVLRSVTLPR</sequence>
<keyword evidence="2" id="KW-0812">Transmembrane</keyword>
<evidence type="ECO:0000313" key="4">
    <source>
        <dbReference type="Proteomes" id="UP000679307"/>
    </source>
</evidence>
<keyword evidence="4" id="KW-1185">Reference proteome</keyword>